<evidence type="ECO:0000256" key="1">
    <source>
        <dbReference type="SAM" id="Phobius"/>
    </source>
</evidence>
<protein>
    <submittedName>
        <fullName evidence="2">Septin 4</fullName>
    </submittedName>
</protein>
<accession>A0A1A8LNF7</accession>
<gene>
    <name evidence="2" type="primary">SEPT4</name>
</gene>
<dbReference type="EMBL" id="HAEF01007818">
    <property type="protein sequence ID" value="SBR45429.1"/>
    <property type="molecule type" value="Transcribed_RNA"/>
</dbReference>
<name>A0A1A8LNF7_9TELE</name>
<keyword evidence="1" id="KW-0812">Transmembrane</keyword>
<reference evidence="2" key="1">
    <citation type="submission" date="2016-05" db="EMBL/GenBank/DDBJ databases">
        <authorList>
            <person name="Lavstsen T."/>
            <person name="Jespersen J.S."/>
        </authorList>
    </citation>
    <scope>NUCLEOTIDE SEQUENCE</scope>
    <source>
        <tissue evidence="2">Brain</tissue>
    </source>
</reference>
<feature type="transmembrane region" description="Helical" evidence="1">
    <location>
        <begin position="34"/>
        <end position="57"/>
    </location>
</feature>
<proteinExistence type="predicted"/>
<keyword evidence="1" id="KW-0472">Membrane</keyword>
<feature type="non-terminal residue" evidence="2">
    <location>
        <position position="1"/>
    </location>
</feature>
<sequence>LLLLLLLCISLIPFHFFILFSVRSGIILSLRLTTPASLTLCIVWILGVFFPSLLLFCHFLSDWRSRSAA</sequence>
<evidence type="ECO:0000313" key="2">
    <source>
        <dbReference type="EMBL" id="SBR45429.1"/>
    </source>
</evidence>
<organism evidence="2">
    <name type="scientific">Nothobranchius pienaari</name>
    <dbReference type="NCBI Taxonomy" id="704102"/>
    <lineage>
        <taxon>Eukaryota</taxon>
        <taxon>Metazoa</taxon>
        <taxon>Chordata</taxon>
        <taxon>Craniata</taxon>
        <taxon>Vertebrata</taxon>
        <taxon>Euteleostomi</taxon>
        <taxon>Actinopterygii</taxon>
        <taxon>Neopterygii</taxon>
        <taxon>Teleostei</taxon>
        <taxon>Neoteleostei</taxon>
        <taxon>Acanthomorphata</taxon>
        <taxon>Ovalentaria</taxon>
        <taxon>Atherinomorphae</taxon>
        <taxon>Cyprinodontiformes</taxon>
        <taxon>Nothobranchiidae</taxon>
        <taxon>Nothobranchius</taxon>
    </lineage>
</organism>
<feature type="non-terminal residue" evidence="2">
    <location>
        <position position="69"/>
    </location>
</feature>
<keyword evidence="1" id="KW-1133">Transmembrane helix</keyword>
<dbReference type="AlphaFoldDB" id="A0A1A8LNF7"/>
<reference evidence="2" key="2">
    <citation type="submission" date="2016-06" db="EMBL/GenBank/DDBJ databases">
        <title>The genome of a short-lived fish provides insights into sex chromosome evolution and the genetic control of aging.</title>
        <authorList>
            <person name="Reichwald K."/>
            <person name="Felder M."/>
            <person name="Petzold A."/>
            <person name="Koch P."/>
            <person name="Groth M."/>
            <person name="Platzer M."/>
        </authorList>
    </citation>
    <scope>NUCLEOTIDE SEQUENCE</scope>
    <source>
        <tissue evidence="2">Brain</tissue>
    </source>
</reference>